<evidence type="ECO:0000313" key="3">
    <source>
        <dbReference type="EMBL" id="RIV87907.1"/>
    </source>
</evidence>
<evidence type="ECO:0000256" key="2">
    <source>
        <dbReference type="SAM" id="SignalP"/>
    </source>
</evidence>
<keyword evidence="4" id="KW-1185">Reference proteome</keyword>
<dbReference type="Proteomes" id="UP000286576">
    <property type="component" value="Unassembled WGS sequence"/>
</dbReference>
<evidence type="ECO:0000313" key="4">
    <source>
        <dbReference type="Proteomes" id="UP000286576"/>
    </source>
</evidence>
<evidence type="ECO:0000256" key="1">
    <source>
        <dbReference type="SAM" id="MobiDB-lite"/>
    </source>
</evidence>
<reference evidence="3 4" key="1">
    <citation type="submission" date="2018-08" db="EMBL/GenBank/DDBJ databases">
        <title>Erythrobacter zhengii sp.nov., a bacterium isolated from deep-sea sediment.</title>
        <authorList>
            <person name="Fang C."/>
            <person name="Wu Y.-H."/>
            <person name="Sun C."/>
            <person name="Wang H."/>
            <person name="Cheng H."/>
            <person name="Meng F.-X."/>
            <person name="Wang C.-S."/>
            <person name="Xu X.-W."/>
        </authorList>
    </citation>
    <scope>NUCLEOTIDE SEQUENCE [LARGE SCALE GENOMIC DNA]</scope>
    <source>
        <strain evidence="3 4">V18</strain>
    </source>
</reference>
<accession>A0A418NUR7</accession>
<organism evidence="3 4">
    <name type="scientific">Aurantiacibacter zhengii</name>
    <dbReference type="NCBI Taxonomy" id="2307003"/>
    <lineage>
        <taxon>Bacteria</taxon>
        <taxon>Pseudomonadati</taxon>
        <taxon>Pseudomonadota</taxon>
        <taxon>Alphaproteobacteria</taxon>
        <taxon>Sphingomonadales</taxon>
        <taxon>Erythrobacteraceae</taxon>
        <taxon>Aurantiacibacter</taxon>
    </lineage>
</organism>
<feature type="chain" id="PRO_5018970554" evidence="2">
    <location>
        <begin position="26"/>
        <end position="306"/>
    </location>
</feature>
<dbReference type="OrthoDB" id="7503769at2"/>
<name>A0A418NUR7_9SPHN</name>
<dbReference type="RefSeq" id="WP_119585782.1">
    <property type="nucleotide sequence ID" value="NZ_CAWODQ010000012.1"/>
</dbReference>
<sequence length="306" mass="33199">MRLLPTACLIAACLIGASLPGVALADSPPDELVEIRNGAVPQLRADRAYLLFRIPRPRGANSIEPLLMRVPTADEIARYESAREEAYARALPGLQREFERELEREQRRRQRGQGGDDPPPQPPSLETFQFAWDQAANLQDVDFSDTFSRASDENTYLVEALPGDYVLYGMTPSMGLPRLMVCFCLGTVGFHAPAGQITDLGYIIGDIARERSVIPELADETGYGPSSDVGLGVLLAGTVRPARPGSSMPPELAGARVVAGEYHAVGRFLTPNTMGINRLVPVPGVLEYDRGRVIDARTGNAVPDNM</sequence>
<protein>
    <submittedName>
        <fullName evidence="3">Uncharacterized protein</fullName>
    </submittedName>
</protein>
<keyword evidence="2" id="KW-0732">Signal</keyword>
<dbReference type="EMBL" id="QXFL01000002">
    <property type="protein sequence ID" value="RIV87907.1"/>
    <property type="molecule type" value="Genomic_DNA"/>
</dbReference>
<proteinExistence type="predicted"/>
<dbReference type="AlphaFoldDB" id="A0A418NUR7"/>
<comment type="caution">
    <text evidence="3">The sequence shown here is derived from an EMBL/GenBank/DDBJ whole genome shotgun (WGS) entry which is preliminary data.</text>
</comment>
<feature type="signal peptide" evidence="2">
    <location>
        <begin position="1"/>
        <end position="25"/>
    </location>
</feature>
<gene>
    <name evidence="3" type="ORF">D2V07_06215</name>
</gene>
<feature type="region of interest" description="Disordered" evidence="1">
    <location>
        <begin position="100"/>
        <end position="126"/>
    </location>
</feature>